<reference evidence="2" key="1">
    <citation type="journal article" date="2021" name="Proc. Natl. Acad. Sci. U.S.A.">
        <title>A Catalog of Tens of Thousands of Viruses from Human Metagenomes Reveals Hidden Associations with Chronic Diseases.</title>
        <authorList>
            <person name="Tisza M.J."/>
            <person name="Buck C.B."/>
        </authorList>
    </citation>
    <scope>NUCLEOTIDE SEQUENCE</scope>
    <source>
        <strain evidence="2">CtjZA23</strain>
    </source>
</reference>
<name>A0A8S5PCU6_9CAUD</name>
<keyword evidence="1" id="KW-0472">Membrane</keyword>
<protein>
    <submittedName>
        <fullName evidence="2">Uncharacterized protein</fullName>
    </submittedName>
</protein>
<evidence type="ECO:0000313" key="2">
    <source>
        <dbReference type="EMBL" id="DAE04504.1"/>
    </source>
</evidence>
<sequence>MNLQNFIYILFALVLLSGLIWAGVIAFKNRKDKR</sequence>
<accession>A0A8S5PCU6</accession>
<dbReference type="EMBL" id="BK015389">
    <property type="protein sequence ID" value="DAE04504.1"/>
    <property type="molecule type" value="Genomic_DNA"/>
</dbReference>
<keyword evidence="1" id="KW-0812">Transmembrane</keyword>
<proteinExistence type="predicted"/>
<organism evidence="2">
    <name type="scientific">Siphoviridae sp. ctjZA23</name>
    <dbReference type="NCBI Taxonomy" id="2825633"/>
    <lineage>
        <taxon>Viruses</taxon>
        <taxon>Duplodnaviria</taxon>
        <taxon>Heunggongvirae</taxon>
        <taxon>Uroviricota</taxon>
        <taxon>Caudoviricetes</taxon>
    </lineage>
</organism>
<feature type="transmembrane region" description="Helical" evidence="1">
    <location>
        <begin position="6"/>
        <end position="27"/>
    </location>
</feature>
<keyword evidence="1" id="KW-1133">Transmembrane helix</keyword>
<evidence type="ECO:0000256" key="1">
    <source>
        <dbReference type="SAM" id="Phobius"/>
    </source>
</evidence>